<evidence type="ECO:0000256" key="17">
    <source>
        <dbReference type="ARBA" id="ARBA00023285"/>
    </source>
</evidence>
<dbReference type="InterPro" id="IPR011005">
    <property type="entry name" value="Dihydropteroate_synth-like_sf"/>
</dbReference>
<protein>
    <recommendedName>
        <fullName evidence="7 20">Methionine synthase</fullName>
        <ecNumber evidence="6 20">2.1.1.13</ecNumber>
    </recommendedName>
    <alternativeName>
        <fullName evidence="19 21">5-methyltetrahydrofolate--homocysteine methyltransferase</fullName>
    </alternativeName>
</protein>
<feature type="binding site" evidence="22 24">
    <location>
        <position position="306"/>
    </location>
    <ligand>
        <name>Zn(2+)</name>
        <dbReference type="ChEBI" id="CHEBI:29105"/>
    </ligand>
</feature>
<dbReference type="EC" id="2.1.1.13" evidence="6 20"/>
<dbReference type="PIRSF" id="PIRSF000381">
    <property type="entry name" value="MetH"/>
    <property type="match status" value="1"/>
</dbReference>
<evidence type="ECO:0000256" key="2">
    <source>
        <dbReference type="ARBA" id="ARBA00001947"/>
    </source>
</evidence>
<dbReference type="PROSITE" id="PS50972">
    <property type="entry name" value="PTERIN_BINDING"/>
    <property type="match status" value="1"/>
</dbReference>
<evidence type="ECO:0000259" key="28">
    <source>
        <dbReference type="PROSITE" id="PS51332"/>
    </source>
</evidence>
<dbReference type="InterPro" id="IPR003726">
    <property type="entry name" value="HCY_dom"/>
</dbReference>
<dbReference type="InterPro" id="IPR036589">
    <property type="entry name" value="HCY_dom_sf"/>
</dbReference>
<dbReference type="GO" id="GO:0032259">
    <property type="term" value="P:methylation"/>
    <property type="evidence" value="ECO:0007669"/>
    <property type="project" value="UniProtKB-KW"/>
</dbReference>
<keyword evidence="9 21" id="KW-0028">Amino-acid biosynthesis</keyword>
<dbReference type="GO" id="GO:0046653">
    <property type="term" value="P:tetrahydrofolate metabolic process"/>
    <property type="evidence" value="ECO:0007669"/>
    <property type="project" value="TreeGrafter"/>
</dbReference>
<reference evidence="30 31" key="1">
    <citation type="submission" date="2018-08" db="EMBL/GenBank/DDBJ databases">
        <title>A genome reference for cultivated species of the human gut microbiota.</title>
        <authorList>
            <person name="Zou Y."/>
            <person name="Xue W."/>
            <person name="Luo G."/>
        </authorList>
    </citation>
    <scope>NUCLEOTIDE SEQUENCE [LARGE SCALE GENOMIC DNA]</scope>
    <source>
        <strain evidence="30 31">AF19-1AC</strain>
    </source>
</reference>
<comment type="caution">
    <text evidence="30">The sequence shown here is derived from an EMBL/GenBank/DDBJ whole genome shotgun (WGS) entry which is preliminary data.</text>
</comment>
<dbReference type="CDD" id="cd02069">
    <property type="entry name" value="methionine_synthase_B12_BD"/>
    <property type="match status" value="1"/>
</dbReference>
<proteinExistence type="inferred from homology"/>
<evidence type="ECO:0000256" key="16">
    <source>
        <dbReference type="ARBA" id="ARBA00023167"/>
    </source>
</evidence>
<evidence type="ECO:0000256" key="10">
    <source>
        <dbReference type="ARBA" id="ARBA00022628"/>
    </source>
</evidence>
<comment type="pathway">
    <text evidence="4 21">Amino-acid biosynthesis; L-methionine biosynthesis via de novo pathway; L-methionine from L-homocysteine (MetH route): step 1/1.</text>
</comment>
<dbReference type="Gene3D" id="3.20.20.330">
    <property type="entry name" value="Homocysteine-binding-like domain"/>
    <property type="match status" value="1"/>
</dbReference>
<evidence type="ECO:0000256" key="4">
    <source>
        <dbReference type="ARBA" id="ARBA00005178"/>
    </source>
</evidence>
<evidence type="ECO:0000256" key="7">
    <source>
        <dbReference type="ARBA" id="ARBA00013998"/>
    </source>
</evidence>
<accession>A0A412MXL8</accession>
<dbReference type="PROSITE" id="PS51337">
    <property type="entry name" value="B12_BINDING_NTER"/>
    <property type="match status" value="1"/>
</dbReference>
<evidence type="ECO:0000259" key="26">
    <source>
        <dbReference type="PROSITE" id="PS50970"/>
    </source>
</evidence>
<evidence type="ECO:0000256" key="3">
    <source>
        <dbReference type="ARBA" id="ARBA00001956"/>
    </source>
</evidence>
<evidence type="ECO:0000256" key="24">
    <source>
        <dbReference type="PROSITE-ProRule" id="PRU00333"/>
    </source>
</evidence>
<dbReference type="GO" id="GO:0008270">
    <property type="term" value="F:zinc ion binding"/>
    <property type="evidence" value="ECO:0007669"/>
    <property type="project" value="UniProtKB-UniRule"/>
</dbReference>
<sequence>MASIETLVRERILVLDGAMGTMIQQYNLTEEDFRGERFVQIPGQLKGNNDILCLTRPDVIQDIHRKYLVAGADIIETNTFSSTSVSMADYHVQEYVREINLAAVRLAREVADEFTALTPDKPRFVAGSIGPTNKTCSMSPDVNNPAFRALTYDELAAAYREQMEAMLEAGVDALLIETIFDTLNAKAAIYAAEQAMEAIGVRVPLMLSVTVSDIGGRTLSGQTLEAFLASVQHADIFSVGLNCSFGARQLKPFLEQLAARAPYYISAYPNAGLPNSLGTYDQTPAEMADEIREYVHEGLVNIIGGCCGTTDEYIAAYSSLIAGAAPRIPASVPDNLWLSGLELLEVKPENNFINVGERCNVAGSRKFLRLINEKKYDEALSIARQQVEDGAQIIDINMDDGLLDAEKEMTTFLNLIASEPEIARVPVMIDSSKWDVIVAGLKCAQGKSIVNSISLKESEEKFLEHARTIKRYGAAAVVMAFDEQGQADTYERRIEVCERAYRLLVDKVGFNPQDIIFDPNVLAVATGMDEHNNYAVDFIRTTGWIRKNLPGAHVSGGVSNLSFSFRGNNYIREAMHAVFLYHAIREGMDMGIVNPATSVLYTDIPVDILERIEDVVLNRRPDAAERLIETAERLKAEAEAAKSSLSDGRSQLPTPNSQLAWREDTVEERLKYALTKGIGDYLEEDLAEALKVYPKAVDIIEGPLMAGMNHVGDLFGAGKMFLPQVVKTARTMKKAVAVLQPVIESEKQEGAASAGRVLLATVKGDVHDIGKNIVSVVMACNGYEIIDLGVMVPAETIVQRAIEEKVNMIGLSGLITPSLDEMVHVAIELEKAGLDIPLLIGGATTSPLHTALKIAPVYHAPVIHLKDASQNATVAARLMNPTQKEELVKKLSNEYQRLREKSQEKQLETVSLEEAKANRLKLF</sequence>
<dbReference type="NCBIfam" id="TIGR02082">
    <property type="entry name" value="metH"/>
    <property type="match status" value="1"/>
</dbReference>
<keyword evidence="17 21" id="KW-0170">Cobalt</keyword>
<dbReference type="Proteomes" id="UP000285159">
    <property type="component" value="Unassembled WGS sequence"/>
</dbReference>
<dbReference type="Gene3D" id="3.40.50.280">
    <property type="entry name" value="Cobalamin-binding domain"/>
    <property type="match status" value="1"/>
</dbReference>
<dbReference type="UniPathway" id="UPA00051">
    <property type="reaction ID" value="UER00081"/>
</dbReference>
<evidence type="ECO:0000256" key="21">
    <source>
        <dbReference type="PIRNR" id="PIRNR000381"/>
    </source>
</evidence>
<dbReference type="FunFam" id="3.40.50.280:FF:000006">
    <property type="entry name" value="Methionine synthase (B12-dependent)"/>
    <property type="match status" value="1"/>
</dbReference>
<evidence type="ECO:0000256" key="14">
    <source>
        <dbReference type="ARBA" id="ARBA00022737"/>
    </source>
</evidence>
<comment type="cofactor">
    <cofactor evidence="3 21 22">
        <name>methylcob(III)alamin</name>
        <dbReference type="ChEBI" id="CHEBI:28115"/>
    </cofactor>
</comment>
<evidence type="ECO:0000256" key="19">
    <source>
        <dbReference type="ARBA" id="ARBA00031040"/>
    </source>
</evidence>
<feature type="binding site" evidence="23">
    <location>
        <begin position="764"/>
        <end position="768"/>
    </location>
    <ligand>
        <name>methylcob(III)alamin</name>
        <dbReference type="ChEBI" id="CHEBI:28115"/>
    </ligand>
</feature>
<dbReference type="EMBL" id="QRWP01000018">
    <property type="protein sequence ID" value="RGT29382.1"/>
    <property type="molecule type" value="Genomic_DNA"/>
</dbReference>
<evidence type="ECO:0000256" key="1">
    <source>
        <dbReference type="ARBA" id="ARBA00001700"/>
    </source>
</evidence>
<feature type="coiled-coil region" evidence="25">
    <location>
        <begin position="624"/>
        <end position="651"/>
    </location>
</feature>
<evidence type="ECO:0000256" key="9">
    <source>
        <dbReference type="ARBA" id="ARBA00022605"/>
    </source>
</evidence>
<dbReference type="GO" id="GO:0050667">
    <property type="term" value="P:homocysteine metabolic process"/>
    <property type="evidence" value="ECO:0007669"/>
    <property type="project" value="TreeGrafter"/>
</dbReference>
<evidence type="ECO:0000256" key="12">
    <source>
        <dbReference type="ARBA" id="ARBA00022691"/>
    </source>
</evidence>
<feature type="binding site" description="axial binding residue" evidence="22">
    <location>
        <position position="767"/>
    </location>
    <ligand>
        <name>methylcob(III)alamin</name>
        <dbReference type="ChEBI" id="CHEBI:28115"/>
    </ligand>
    <ligandPart>
        <name>Co</name>
        <dbReference type="ChEBI" id="CHEBI:27638"/>
    </ligandPart>
</feature>
<dbReference type="PROSITE" id="PS51332">
    <property type="entry name" value="B12_BINDING"/>
    <property type="match status" value="1"/>
</dbReference>
<dbReference type="CDD" id="cd00740">
    <property type="entry name" value="MeTr"/>
    <property type="match status" value="1"/>
</dbReference>
<comment type="domain">
    <text evidence="21">Modular enzyme with four functionally distinct domains. The isolated Hcy-binding domain catalyzes methyl transfer from free methylcobalamin to homocysteine. The Hcy-binding domain in association with the pterin-binding domain catalyzes the methylation of cob(I)alamin by methyltetrahydrofolate and the methylation of homocysteine. The B12-binding domain binds the cofactor. The AdoMet activation domain binds S-adenosyl-L-methionine. Under aerobic conditions cob(I)alamin can be converted to inactive cob(II)alamin. Reductive methylation by S-adenosyl-L-methionine and flavodoxin regenerates methylcobalamin.</text>
</comment>
<dbReference type="SUPFAM" id="SSF82282">
    <property type="entry name" value="Homocysteine S-methyltransferase"/>
    <property type="match status" value="1"/>
</dbReference>
<evidence type="ECO:0000256" key="6">
    <source>
        <dbReference type="ARBA" id="ARBA00012032"/>
    </source>
</evidence>
<feature type="binding site" evidence="22 24">
    <location>
        <position position="243"/>
    </location>
    <ligand>
        <name>Zn(2+)</name>
        <dbReference type="ChEBI" id="CHEBI:29105"/>
    </ligand>
</feature>
<comment type="cofactor">
    <cofactor evidence="2 21 24">
        <name>Zn(2+)</name>
        <dbReference type="ChEBI" id="CHEBI:29105"/>
    </cofactor>
</comment>
<dbReference type="FunFam" id="3.20.20.20:FF:000002">
    <property type="entry name" value="Methionine synthase"/>
    <property type="match status" value="1"/>
</dbReference>
<organism evidence="30 31">
    <name type="scientific">Bacteroides clarus</name>
    <dbReference type="NCBI Taxonomy" id="626929"/>
    <lineage>
        <taxon>Bacteria</taxon>
        <taxon>Pseudomonadati</taxon>
        <taxon>Bacteroidota</taxon>
        <taxon>Bacteroidia</taxon>
        <taxon>Bacteroidales</taxon>
        <taxon>Bacteroidaceae</taxon>
        <taxon>Bacteroides</taxon>
    </lineage>
</organism>
<feature type="binding site" evidence="23">
    <location>
        <position position="812"/>
    </location>
    <ligand>
        <name>methylcob(III)alamin</name>
        <dbReference type="ChEBI" id="CHEBI:28115"/>
    </ligand>
</feature>
<evidence type="ECO:0000313" key="30">
    <source>
        <dbReference type="EMBL" id="RGT29382.1"/>
    </source>
</evidence>
<dbReference type="Gene3D" id="3.20.20.20">
    <property type="entry name" value="Dihydropteroate synthase-like"/>
    <property type="match status" value="1"/>
</dbReference>
<dbReference type="InterPro" id="IPR033706">
    <property type="entry name" value="Met_synthase_B12-bd"/>
</dbReference>
<feature type="coiled-coil region" evidence="25">
    <location>
        <begin position="884"/>
        <end position="915"/>
    </location>
</feature>
<feature type="domain" description="Hcy-binding" evidence="26">
    <location>
        <begin position="1"/>
        <end position="321"/>
    </location>
</feature>
<dbReference type="Pfam" id="PF02310">
    <property type="entry name" value="B12-binding"/>
    <property type="match status" value="1"/>
</dbReference>
<feature type="binding site" evidence="23">
    <location>
        <position position="868"/>
    </location>
    <ligand>
        <name>methylcob(III)alamin</name>
        <dbReference type="ChEBI" id="CHEBI:28115"/>
    </ligand>
</feature>
<feature type="binding site" evidence="23">
    <location>
        <position position="816"/>
    </location>
    <ligand>
        <name>methylcob(III)alamin</name>
        <dbReference type="ChEBI" id="CHEBI:28115"/>
    </ligand>
</feature>
<dbReference type="PANTHER" id="PTHR45833:SF1">
    <property type="entry name" value="METHIONINE SYNTHASE"/>
    <property type="match status" value="1"/>
</dbReference>
<dbReference type="Gene3D" id="1.10.1240.10">
    <property type="entry name" value="Methionine synthase domain"/>
    <property type="match status" value="1"/>
</dbReference>
<comment type="similarity">
    <text evidence="5">Belongs to the vitamin-B12 dependent methionine synthase family.</text>
</comment>
<dbReference type="InterPro" id="IPR011822">
    <property type="entry name" value="MetH"/>
</dbReference>
<evidence type="ECO:0000256" key="18">
    <source>
        <dbReference type="ARBA" id="ARBA00025552"/>
    </source>
</evidence>
<dbReference type="GO" id="GO:0008705">
    <property type="term" value="F:methionine synthase activity"/>
    <property type="evidence" value="ECO:0007669"/>
    <property type="project" value="UniProtKB-UniRule"/>
</dbReference>
<keyword evidence="12 21" id="KW-0949">S-adenosyl-L-methionine</keyword>
<dbReference type="Pfam" id="PF02607">
    <property type="entry name" value="B12-binding_2"/>
    <property type="match status" value="1"/>
</dbReference>
<keyword evidence="10 21" id="KW-0846">Cobalamin</keyword>
<keyword evidence="25" id="KW-0175">Coiled coil</keyword>
<feature type="domain" description="B12-binding N-terminal" evidence="29">
    <location>
        <begin position="657"/>
        <end position="751"/>
    </location>
</feature>
<dbReference type="InterPro" id="IPR006158">
    <property type="entry name" value="Cobalamin-bd"/>
</dbReference>
<keyword evidence="15 21" id="KW-0862">Zinc</keyword>
<dbReference type="InterPro" id="IPR050554">
    <property type="entry name" value="Met_Synthase/Corrinoid"/>
</dbReference>
<evidence type="ECO:0000256" key="23">
    <source>
        <dbReference type="PIRSR" id="PIRSR000381-2"/>
    </source>
</evidence>
<feature type="domain" description="B12-binding" evidence="28">
    <location>
        <begin position="754"/>
        <end position="889"/>
    </location>
</feature>
<dbReference type="Pfam" id="PF00809">
    <property type="entry name" value="Pterin_bind"/>
    <property type="match status" value="1"/>
</dbReference>
<dbReference type="InterPro" id="IPR000489">
    <property type="entry name" value="Pterin-binding_dom"/>
</dbReference>
<evidence type="ECO:0000256" key="8">
    <source>
        <dbReference type="ARBA" id="ARBA00022603"/>
    </source>
</evidence>
<evidence type="ECO:0000256" key="5">
    <source>
        <dbReference type="ARBA" id="ARBA00010398"/>
    </source>
</evidence>
<evidence type="ECO:0000259" key="27">
    <source>
        <dbReference type="PROSITE" id="PS50972"/>
    </source>
</evidence>
<evidence type="ECO:0000256" key="22">
    <source>
        <dbReference type="PIRSR" id="PIRSR000381-1"/>
    </source>
</evidence>
<keyword evidence="8 21" id="KW-0489">Methyltransferase</keyword>
<feature type="binding site" evidence="23">
    <location>
        <position position="701"/>
    </location>
    <ligand>
        <name>methylcob(III)alamin</name>
        <dbReference type="ChEBI" id="CHEBI:28115"/>
    </ligand>
</feature>
<keyword evidence="11 21" id="KW-0808">Transferase</keyword>
<dbReference type="RefSeq" id="WP_118469170.1">
    <property type="nucleotide sequence ID" value="NZ_CAJLSL010000023.1"/>
</dbReference>
<dbReference type="SUPFAM" id="SSF51717">
    <property type="entry name" value="Dihydropteroate synthetase-like"/>
    <property type="match status" value="1"/>
</dbReference>
<feature type="binding site" evidence="22 24">
    <location>
        <position position="307"/>
    </location>
    <ligand>
        <name>Zn(2+)</name>
        <dbReference type="ChEBI" id="CHEBI:29105"/>
    </ligand>
</feature>
<dbReference type="SUPFAM" id="SSF47644">
    <property type="entry name" value="Methionine synthase domain"/>
    <property type="match status" value="1"/>
</dbReference>
<gene>
    <name evidence="30" type="primary">metH</name>
    <name evidence="30" type="ORF">DWX38_15640</name>
</gene>
<keyword evidence="13 21" id="KW-0479">Metal-binding</keyword>
<dbReference type="Pfam" id="PF02574">
    <property type="entry name" value="S-methyl_trans"/>
    <property type="match status" value="1"/>
</dbReference>
<evidence type="ECO:0000256" key="20">
    <source>
        <dbReference type="NCBIfam" id="TIGR02082"/>
    </source>
</evidence>
<evidence type="ECO:0000313" key="31">
    <source>
        <dbReference type="Proteomes" id="UP000285159"/>
    </source>
</evidence>
<dbReference type="PROSITE" id="PS50970">
    <property type="entry name" value="HCY"/>
    <property type="match status" value="1"/>
</dbReference>
<keyword evidence="14" id="KW-0677">Repeat</keyword>
<dbReference type="SUPFAM" id="SSF52242">
    <property type="entry name" value="Cobalamin (vitamin B12)-binding domain"/>
    <property type="match status" value="1"/>
</dbReference>
<dbReference type="SMART" id="SM01018">
    <property type="entry name" value="B12-binding_2"/>
    <property type="match status" value="1"/>
</dbReference>
<dbReference type="InterPro" id="IPR036724">
    <property type="entry name" value="Cobalamin-bd_sf"/>
</dbReference>
<dbReference type="GO" id="GO:0005829">
    <property type="term" value="C:cytosol"/>
    <property type="evidence" value="ECO:0007669"/>
    <property type="project" value="TreeGrafter"/>
</dbReference>
<name>A0A412MXL8_9BACE</name>
<comment type="catalytic activity">
    <reaction evidence="1 21">
        <text>(6S)-5-methyl-5,6,7,8-tetrahydrofolate + L-homocysteine = (6S)-5,6,7,8-tetrahydrofolate + L-methionine</text>
        <dbReference type="Rhea" id="RHEA:11172"/>
        <dbReference type="ChEBI" id="CHEBI:18608"/>
        <dbReference type="ChEBI" id="CHEBI:57453"/>
        <dbReference type="ChEBI" id="CHEBI:57844"/>
        <dbReference type="ChEBI" id="CHEBI:58199"/>
        <dbReference type="EC" id="2.1.1.13"/>
    </reaction>
</comment>
<evidence type="ECO:0000259" key="29">
    <source>
        <dbReference type="PROSITE" id="PS51337"/>
    </source>
</evidence>
<dbReference type="FunFam" id="3.20.20.330:FF:000001">
    <property type="entry name" value="Methionine synthase"/>
    <property type="match status" value="1"/>
</dbReference>
<evidence type="ECO:0000256" key="13">
    <source>
        <dbReference type="ARBA" id="ARBA00022723"/>
    </source>
</evidence>
<evidence type="ECO:0000256" key="11">
    <source>
        <dbReference type="ARBA" id="ARBA00022679"/>
    </source>
</evidence>
<dbReference type="AlphaFoldDB" id="A0A412MXL8"/>
<dbReference type="PANTHER" id="PTHR45833">
    <property type="entry name" value="METHIONINE SYNTHASE"/>
    <property type="match status" value="1"/>
</dbReference>
<keyword evidence="16 21" id="KW-0486">Methionine biosynthesis</keyword>
<evidence type="ECO:0000256" key="15">
    <source>
        <dbReference type="ARBA" id="ARBA00022833"/>
    </source>
</evidence>
<dbReference type="InterPro" id="IPR003759">
    <property type="entry name" value="Cbl-bd_cap"/>
</dbReference>
<comment type="function">
    <text evidence="18 21">Catalyzes the transfer of a methyl group from methyl-cobalamin to homocysteine, yielding enzyme-bound cob(I)alamin and methionine. Subsequently, remethylates the cofactor using methyltetrahydrofolate.</text>
</comment>
<dbReference type="GO" id="GO:0031419">
    <property type="term" value="F:cobalamin binding"/>
    <property type="evidence" value="ECO:0007669"/>
    <property type="project" value="UniProtKB-UniRule"/>
</dbReference>
<dbReference type="InterPro" id="IPR036594">
    <property type="entry name" value="Meth_synthase_dom"/>
</dbReference>
<evidence type="ECO:0000256" key="25">
    <source>
        <dbReference type="SAM" id="Coils"/>
    </source>
</evidence>
<dbReference type="FunFam" id="1.10.1240.10:FF:000001">
    <property type="entry name" value="Methionine synthase"/>
    <property type="match status" value="1"/>
</dbReference>
<feature type="domain" description="Pterin-binding" evidence="27">
    <location>
        <begin position="352"/>
        <end position="617"/>
    </location>
</feature>